<evidence type="ECO:0000256" key="1">
    <source>
        <dbReference type="ARBA" id="ARBA00004651"/>
    </source>
</evidence>
<evidence type="ECO:0008006" key="10">
    <source>
        <dbReference type="Google" id="ProtNLM"/>
    </source>
</evidence>
<comment type="similarity">
    <text evidence="2">Belongs to the UPF0718 family.</text>
</comment>
<reference evidence="9" key="1">
    <citation type="submission" date="2017-05" db="EMBL/GenBank/DDBJ databases">
        <authorList>
            <person name="Kirkegaard R."/>
            <person name="Mcilroy J S."/>
        </authorList>
    </citation>
    <scope>NUCLEOTIDE SEQUENCE [LARGE SCALE GENOMIC DNA]</scope>
</reference>
<sequence length="164" mass="16905">MNTPALILSGIALILLIVALIRGENLAIAGIKLAGATVWSNLILLIASFLIAGLMQVLLPGALIAKWMGDSAGIKAILIGCVAGGIVPGSPYVVFPIVTGFYKAGAGLGAIIGFVTAWSLWSISRLPIEMALINPKTALLRYAITFIVPPLSGLAAHALSKFMG</sequence>
<dbReference type="Proteomes" id="UP000195514">
    <property type="component" value="Chromosome I"/>
</dbReference>
<keyword evidence="9" id="KW-1185">Reference proteome</keyword>
<dbReference type="InterPro" id="IPR005524">
    <property type="entry name" value="DUF318"/>
</dbReference>
<gene>
    <name evidence="8" type="ORF">CFX1CAM_0753</name>
</gene>
<dbReference type="Pfam" id="PF03773">
    <property type="entry name" value="ArsP_1"/>
    <property type="match status" value="1"/>
</dbReference>
<keyword evidence="4 7" id="KW-0812">Transmembrane</keyword>
<evidence type="ECO:0000256" key="2">
    <source>
        <dbReference type="ARBA" id="ARBA00006386"/>
    </source>
</evidence>
<dbReference type="KEGG" id="abat:CFX1CAM_0753"/>
<dbReference type="OrthoDB" id="5465282at2"/>
<feature type="transmembrane region" description="Helical" evidence="7">
    <location>
        <begin position="101"/>
        <end position="121"/>
    </location>
</feature>
<evidence type="ECO:0000256" key="3">
    <source>
        <dbReference type="ARBA" id="ARBA00022475"/>
    </source>
</evidence>
<dbReference type="AlphaFoldDB" id="A0A1Y6K4M7"/>
<proteinExistence type="inferred from homology"/>
<dbReference type="GO" id="GO:0005886">
    <property type="term" value="C:plasma membrane"/>
    <property type="evidence" value="ECO:0007669"/>
    <property type="project" value="UniProtKB-SubCell"/>
</dbReference>
<evidence type="ECO:0000313" key="8">
    <source>
        <dbReference type="EMBL" id="SMX53818.1"/>
    </source>
</evidence>
<keyword evidence="3" id="KW-1003">Cell membrane</keyword>
<comment type="subcellular location">
    <subcellularLocation>
        <location evidence="1">Cell membrane</location>
        <topology evidence="1">Multi-pass membrane protein</topology>
    </subcellularLocation>
</comment>
<dbReference type="EMBL" id="LT859958">
    <property type="protein sequence ID" value="SMX53818.1"/>
    <property type="molecule type" value="Genomic_DNA"/>
</dbReference>
<evidence type="ECO:0000256" key="4">
    <source>
        <dbReference type="ARBA" id="ARBA00022692"/>
    </source>
</evidence>
<evidence type="ECO:0000256" key="6">
    <source>
        <dbReference type="ARBA" id="ARBA00023136"/>
    </source>
</evidence>
<evidence type="ECO:0000313" key="9">
    <source>
        <dbReference type="Proteomes" id="UP000195514"/>
    </source>
</evidence>
<keyword evidence="6 7" id="KW-0472">Membrane</keyword>
<protein>
    <recommendedName>
        <fullName evidence="10">Permease</fullName>
    </recommendedName>
</protein>
<keyword evidence="5 7" id="KW-1133">Transmembrane helix</keyword>
<evidence type="ECO:0000256" key="5">
    <source>
        <dbReference type="ARBA" id="ARBA00022989"/>
    </source>
</evidence>
<organism evidence="8 9">
    <name type="scientific">Candidatus Brevifilum fermentans</name>
    <dbReference type="NCBI Taxonomy" id="1986204"/>
    <lineage>
        <taxon>Bacteria</taxon>
        <taxon>Bacillati</taxon>
        <taxon>Chloroflexota</taxon>
        <taxon>Anaerolineae</taxon>
        <taxon>Anaerolineales</taxon>
        <taxon>Anaerolineaceae</taxon>
        <taxon>Candidatus Brevifilum</taxon>
    </lineage>
</organism>
<feature type="transmembrane region" description="Helical" evidence="7">
    <location>
        <begin position="39"/>
        <end position="64"/>
    </location>
</feature>
<dbReference type="RefSeq" id="WP_087861733.1">
    <property type="nucleotide sequence ID" value="NZ_LT859958.1"/>
</dbReference>
<feature type="transmembrane region" description="Helical" evidence="7">
    <location>
        <begin position="142"/>
        <end position="160"/>
    </location>
</feature>
<accession>A0A1Y6K4M7</accession>
<name>A0A1Y6K4M7_9CHLR</name>
<evidence type="ECO:0000256" key="7">
    <source>
        <dbReference type="SAM" id="Phobius"/>
    </source>
</evidence>
<feature type="transmembrane region" description="Helical" evidence="7">
    <location>
        <begin position="76"/>
        <end position="95"/>
    </location>
</feature>